<dbReference type="PROSITE" id="PS51257">
    <property type="entry name" value="PROKAR_LIPOPROTEIN"/>
    <property type="match status" value="1"/>
</dbReference>
<organism evidence="1 2">
    <name type="scientific">Flaviramulus basaltis</name>
    <dbReference type="NCBI Taxonomy" id="369401"/>
    <lineage>
        <taxon>Bacteria</taxon>
        <taxon>Pseudomonadati</taxon>
        <taxon>Bacteroidota</taxon>
        <taxon>Flavobacteriia</taxon>
        <taxon>Flavobacteriales</taxon>
        <taxon>Flavobacteriaceae</taxon>
        <taxon>Flaviramulus</taxon>
    </lineage>
</organism>
<name>A0A1K2IEU1_9FLAO</name>
<dbReference type="RefSeq" id="WP_216231074.1">
    <property type="nucleotide sequence ID" value="NZ_FPKV01000001.1"/>
</dbReference>
<dbReference type="EMBL" id="FPKV01000001">
    <property type="protein sequence ID" value="SFZ90766.1"/>
    <property type="molecule type" value="Genomic_DNA"/>
</dbReference>
<dbReference type="STRING" id="369401.SAMN05428642_1011127"/>
<reference evidence="1 2" key="1">
    <citation type="submission" date="2016-10" db="EMBL/GenBank/DDBJ databases">
        <authorList>
            <person name="de Groot N.N."/>
        </authorList>
    </citation>
    <scope>NUCLEOTIDE SEQUENCE [LARGE SCALE GENOMIC DNA]</scope>
    <source>
        <strain evidence="1 2">DSM 18180</strain>
    </source>
</reference>
<keyword evidence="2" id="KW-1185">Reference proteome</keyword>
<proteinExistence type="predicted"/>
<gene>
    <name evidence="1" type="ORF">SAMN05428642_1011127</name>
</gene>
<accession>A0A1K2IEU1</accession>
<evidence type="ECO:0000313" key="1">
    <source>
        <dbReference type="EMBL" id="SFZ90766.1"/>
    </source>
</evidence>
<protein>
    <submittedName>
        <fullName evidence="1">Uncharacterized protein</fullName>
    </submittedName>
</protein>
<dbReference type="Proteomes" id="UP000182544">
    <property type="component" value="Unassembled WGS sequence"/>
</dbReference>
<dbReference type="AlphaFoldDB" id="A0A1K2IEU1"/>
<sequence length="172" mass="19593">MKNLKTYKMLQHYNILATIILAFFLVGCNNDDDSTQVLEAWEIEVNQLKSTIIPISDIDDAMAAGWNIDATGYRPHMGHHFIKLELIDNVFELEKPEALLFVPDENDVMQFVGVEYLVPIENLDNPPPTPEGYTGNKDVWEISTIDSMWTLHVWIGLENPDGIFAKLNMTLD</sequence>
<evidence type="ECO:0000313" key="2">
    <source>
        <dbReference type="Proteomes" id="UP000182544"/>
    </source>
</evidence>